<evidence type="ECO:0000256" key="3">
    <source>
        <dbReference type="ARBA" id="ARBA00022448"/>
    </source>
</evidence>
<dbReference type="Pfam" id="PF01758">
    <property type="entry name" value="SBF"/>
    <property type="match status" value="1"/>
</dbReference>
<feature type="transmembrane region" description="Helical" evidence="8">
    <location>
        <begin position="12"/>
        <end position="31"/>
    </location>
</feature>
<keyword evidence="10" id="KW-1185">Reference proteome</keyword>
<feature type="transmembrane region" description="Helical" evidence="8">
    <location>
        <begin position="199"/>
        <end position="219"/>
    </location>
</feature>
<dbReference type="GO" id="GO:0015297">
    <property type="term" value="F:antiporter activity"/>
    <property type="evidence" value="ECO:0007669"/>
    <property type="project" value="InterPro"/>
</dbReference>
<comment type="similarity">
    <text evidence="2">Belongs to the arsenical resistance-3 (ACR3) (TC 2.A.59) family.</text>
</comment>
<keyword evidence="7 8" id="KW-0472">Membrane</keyword>
<gene>
    <name evidence="9" type="ORF">E6O51_17425</name>
</gene>
<evidence type="ECO:0000313" key="9">
    <source>
        <dbReference type="EMBL" id="THF58120.1"/>
    </source>
</evidence>
<protein>
    <submittedName>
        <fullName evidence="9">Arsenic resistance protein</fullName>
    </submittedName>
</protein>
<dbReference type="PANTHER" id="PTHR43057">
    <property type="entry name" value="ARSENITE EFFLUX TRANSPORTER"/>
    <property type="match status" value="1"/>
</dbReference>
<dbReference type="EMBL" id="SSOD01000016">
    <property type="protein sequence ID" value="THF58120.1"/>
    <property type="molecule type" value="Genomic_DNA"/>
</dbReference>
<dbReference type="RefSeq" id="WP_136386287.1">
    <property type="nucleotide sequence ID" value="NZ_SSOD01000016.1"/>
</dbReference>
<keyword evidence="3" id="KW-0813">Transport</keyword>
<dbReference type="Proteomes" id="UP000307956">
    <property type="component" value="Unassembled WGS sequence"/>
</dbReference>
<feature type="transmembrane region" description="Helical" evidence="8">
    <location>
        <begin position="37"/>
        <end position="56"/>
    </location>
</feature>
<evidence type="ECO:0000256" key="8">
    <source>
        <dbReference type="SAM" id="Phobius"/>
    </source>
</evidence>
<dbReference type="GO" id="GO:0015104">
    <property type="term" value="F:antimonite transmembrane transporter activity"/>
    <property type="evidence" value="ECO:0007669"/>
    <property type="project" value="TreeGrafter"/>
</dbReference>
<keyword evidence="6 8" id="KW-1133">Transmembrane helix</keyword>
<dbReference type="InterPro" id="IPR004706">
    <property type="entry name" value="Arsenical-R_Acr3"/>
</dbReference>
<dbReference type="GO" id="GO:0005886">
    <property type="term" value="C:plasma membrane"/>
    <property type="evidence" value="ECO:0007669"/>
    <property type="project" value="UniProtKB-SubCell"/>
</dbReference>
<feature type="transmembrane region" description="Helical" evidence="8">
    <location>
        <begin position="127"/>
        <end position="148"/>
    </location>
</feature>
<evidence type="ECO:0000256" key="1">
    <source>
        <dbReference type="ARBA" id="ARBA00004651"/>
    </source>
</evidence>
<evidence type="ECO:0000256" key="5">
    <source>
        <dbReference type="ARBA" id="ARBA00022692"/>
    </source>
</evidence>
<evidence type="ECO:0000256" key="2">
    <source>
        <dbReference type="ARBA" id="ARBA00010110"/>
    </source>
</evidence>
<dbReference type="OrthoDB" id="3254016at2"/>
<evidence type="ECO:0000256" key="7">
    <source>
        <dbReference type="ARBA" id="ARBA00023136"/>
    </source>
</evidence>
<evidence type="ECO:0000313" key="10">
    <source>
        <dbReference type="Proteomes" id="UP000307956"/>
    </source>
</evidence>
<comment type="caution">
    <text evidence="9">The sequence shown here is derived from an EMBL/GenBank/DDBJ whole genome shotgun (WGS) entry which is preliminary data.</text>
</comment>
<dbReference type="PANTHER" id="PTHR43057:SF1">
    <property type="entry name" value="ARSENICAL-RESISTANCE PROTEIN 3"/>
    <property type="match status" value="1"/>
</dbReference>
<keyword evidence="5 8" id="KW-0812">Transmembrane</keyword>
<accession>A0A4V3WA75</accession>
<dbReference type="Gene3D" id="1.20.1530.20">
    <property type="match status" value="1"/>
</dbReference>
<feature type="transmembrane region" description="Helical" evidence="8">
    <location>
        <begin position="225"/>
        <end position="251"/>
    </location>
</feature>
<comment type="subcellular location">
    <subcellularLocation>
        <location evidence="1">Cell membrane</location>
        <topology evidence="1">Multi-pass membrane protein</topology>
    </subcellularLocation>
</comment>
<dbReference type="AlphaFoldDB" id="A0A4V3WA75"/>
<feature type="transmembrane region" description="Helical" evidence="8">
    <location>
        <begin position="68"/>
        <end position="90"/>
    </location>
</feature>
<sequence length="321" mass="34701">MDRLTLERRQVWIYLAAICAGLAIGSAAPALSAPFEAALWPVLALLLYATFVQVPLLHVRDALRDRRFVLAIALGNFVAVPLLVWGLLHALPPDPALRLGVALVLLAPCTDWFVTFTQLGQGDGARAIAVTPLNLLAQVLLLPLYLWWLIPAGSADAAFRLRDLLPVAAALIGLPLTAAALSERWIEAAPARAVWRERLAWWPVPLLALTLFLIAAAQASTVRTAGTWLATVLPVFVAYLAAALFLARALAHLLRLPVHSARTLAFSLGTRNSFVVLPIALALPAGWEAAVVVIVWQSLIELFGMTACLWLVPTRLFPSAR</sequence>
<feature type="transmembrane region" description="Helical" evidence="8">
    <location>
        <begin position="96"/>
        <end position="115"/>
    </location>
</feature>
<feature type="transmembrane region" description="Helical" evidence="8">
    <location>
        <begin position="168"/>
        <end position="187"/>
    </location>
</feature>
<organism evidence="9 10">
    <name type="scientific">Pseudothauera rhizosphaerae</name>
    <dbReference type="NCBI Taxonomy" id="2565932"/>
    <lineage>
        <taxon>Bacteria</taxon>
        <taxon>Pseudomonadati</taxon>
        <taxon>Pseudomonadota</taxon>
        <taxon>Betaproteobacteria</taxon>
        <taxon>Rhodocyclales</taxon>
        <taxon>Zoogloeaceae</taxon>
        <taxon>Pseudothauera</taxon>
    </lineage>
</organism>
<dbReference type="InterPro" id="IPR002657">
    <property type="entry name" value="BilAc:Na_symport/Acr3"/>
</dbReference>
<evidence type="ECO:0000256" key="4">
    <source>
        <dbReference type="ARBA" id="ARBA00022475"/>
    </source>
</evidence>
<dbReference type="InterPro" id="IPR038770">
    <property type="entry name" value="Na+/solute_symporter_sf"/>
</dbReference>
<keyword evidence="4" id="KW-1003">Cell membrane</keyword>
<reference evidence="9 10" key="1">
    <citation type="submission" date="2019-04" db="EMBL/GenBank/DDBJ databases">
        <title>Azoarcus rhizosphaerae sp. nov. isolated from rhizosphere of Ficus religiosa.</title>
        <authorList>
            <person name="Lin S.-Y."/>
            <person name="Hameed A."/>
            <person name="Hsu Y.-H."/>
            <person name="Young C.-C."/>
        </authorList>
    </citation>
    <scope>NUCLEOTIDE SEQUENCE [LARGE SCALE GENOMIC DNA]</scope>
    <source>
        <strain evidence="9 10">CC-YHH848</strain>
    </source>
</reference>
<proteinExistence type="inferred from homology"/>
<dbReference type="GO" id="GO:0015105">
    <property type="term" value="F:arsenite transmembrane transporter activity"/>
    <property type="evidence" value="ECO:0007669"/>
    <property type="project" value="TreeGrafter"/>
</dbReference>
<evidence type="ECO:0000256" key="6">
    <source>
        <dbReference type="ARBA" id="ARBA00022989"/>
    </source>
</evidence>
<name>A0A4V3WA75_9RHOO</name>